<sequence length="45" mass="5185">MLFSQEIGKRVPTETTIGLRTPTRVPFLSFSAQPSSHRKRIQQAW</sequence>
<dbReference type="Proteomes" id="UP000011885">
    <property type="component" value="Unassembled WGS sequence"/>
</dbReference>
<dbReference type="AlphaFoldDB" id="M5TTB5"/>
<dbReference type="EMBL" id="ANOH01000431">
    <property type="protein sequence ID" value="EMI52437.1"/>
    <property type="molecule type" value="Genomic_DNA"/>
</dbReference>
<keyword evidence="2" id="KW-1185">Reference proteome</keyword>
<organism evidence="1 2">
    <name type="scientific">Rhodopirellula sallentina SM41</name>
    <dbReference type="NCBI Taxonomy" id="1263870"/>
    <lineage>
        <taxon>Bacteria</taxon>
        <taxon>Pseudomonadati</taxon>
        <taxon>Planctomycetota</taxon>
        <taxon>Planctomycetia</taxon>
        <taxon>Pirellulales</taxon>
        <taxon>Pirellulaceae</taxon>
        <taxon>Rhodopirellula</taxon>
    </lineage>
</organism>
<reference evidence="1 2" key="1">
    <citation type="journal article" date="2013" name="Mar. Genomics">
        <title>Expression of sulfatases in Rhodopirellula baltica and the diversity of sulfatases in the genus Rhodopirellula.</title>
        <authorList>
            <person name="Wegner C.E."/>
            <person name="Richter-Heitmann T."/>
            <person name="Klindworth A."/>
            <person name="Klockow C."/>
            <person name="Richter M."/>
            <person name="Achstetter T."/>
            <person name="Glockner F.O."/>
            <person name="Harder J."/>
        </authorList>
    </citation>
    <scope>NUCLEOTIDE SEQUENCE [LARGE SCALE GENOMIC DNA]</scope>
    <source>
        <strain evidence="1 2">SM41</strain>
    </source>
</reference>
<name>M5TTB5_9BACT</name>
<gene>
    <name evidence="1" type="ORF">RSSM_06149</name>
</gene>
<comment type="caution">
    <text evidence="1">The sequence shown here is derived from an EMBL/GenBank/DDBJ whole genome shotgun (WGS) entry which is preliminary data.</text>
</comment>
<evidence type="ECO:0000313" key="2">
    <source>
        <dbReference type="Proteomes" id="UP000011885"/>
    </source>
</evidence>
<protein>
    <submittedName>
        <fullName evidence="1">Uncharacterized protein</fullName>
    </submittedName>
</protein>
<proteinExistence type="predicted"/>
<accession>M5TTB5</accession>
<evidence type="ECO:0000313" key="1">
    <source>
        <dbReference type="EMBL" id="EMI52437.1"/>
    </source>
</evidence>